<dbReference type="GO" id="GO:0043130">
    <property type="term" value="F:ubiquitin binding"/>
    <property type="evidence" value="ECO:0007669"/>
    <property type="project" value="TreeGrafter"/>
</dbReference>
<dbReference type="InterPro" id="IPR000270">
    <property type="entry name" value="PB1_dom"/>
</dbReference>
<dbReference type="GO" id="GO:0005764">
    <property type="term" value="C:lysosome"/>
    <property type="evidence" value="ECO:0007669"/>
    <property type="project" value="UniProtKB-SubCell"/>
</dbReference>
<dbReference type="GO" id="GO:0005776">
    <property type="term" value="C:autophagosome"/>
    <property type="evidence" value="ECO:0007669"/>
    <property type="project" value="UniProtKB-SubCell"/>
</dbReference>
<evidence type="ECO:0000256" key="12">
    <source>
        <dbReference type="ARBA" id="ARBA00068689"/>
    </source>
</evidence>
<dbReference type="PROSITE" id="PS01357">
    <property type="entry name" value="ZF_ZZ_1"/>
    <property type="match status" value="1"/>
</dbReference>
<accession>A0AAV3ARK6</accession>
<dbReference type="CDD" id="cd06396">
    <property type="entry name" value="PB1_NBR1"/>
    <property type="match status" value="1"/>
</dbReference>
<dbReference type="FunFam" id="3.30.60.90:FF:000007">
    <property type="entry name" value="Next to BRCA1 gene 1 protein"/>
    <property type="match status" value="1"/>
</dbReference>
<dbReference type="GO" id="GO:0005778">
    <property type="term" value="C:peroxisomal membrane"/>
    <property type="evidence" value="ECO:0007669"/>
    <property type="project" value="UniProtKB-ARBA"/>
</dbReference>
<proteinExistence type="predicted"/>
<evidence type="ECO:0000256" key="7">
    <source>
        <dbReference type="ARBA" id="ARBA00022833"/>
    </source>
</evidence>
<feature type="region of interest" description="Disordered" evidence="16">
    <location>
        <begin position="725"/>
        <end position="747"/>
    </location>
</feature>
<evidence type="ECO:0000256" key="14">
    <source>
        <dbReference type="PROSITE-ProRule" id="PRU00228"/>
    </source>
</evidence>
<evidence type="ECO:0000256" key="13">
    <source>
        <dbReference type="ARBA" id="ARBA00083062"/>
    </source>
</evidence>
<evidence type="ECO:0000256" key="9">
    <source>
        <dbReference type="ARBA" id="ARBA00023228"/>
    </source>
</evidence>
<dbReference type="InterPro" id="IPR056893">
    <property type="entry name" value="UBA_Nbr1_C"/>
</dbReference>
<dbReference type="Gene3D" id="1.10.8.10">
    <property type="entry name" value="DNA helicase RuvA subunit, C-terminal domain"/>
    <property type="match status" value="1"/>
</dbReference>
<dbReference type="Pfam" id="PF16158">
    <property type="entry name" value="N_BRCA1_IG"/>
    <property type="match status" value="1"/>
</dbReference>
<evidence type="ECO:0000256" key="15">
    <source>
        <dbReference type="SAM" id="Coils"/>
    </source>
</evidence>
<dbReference type="GO" id="GO:0016236">
    <property type="term" value="P:macroautophagy"/>
    <property type="evidence" value="ECO:0007669"/>
    <property type="project" value="TreeGrafter"/>
</dbReference>
<dbReference type="InterPro" id="IPR053793">
    <property type="entry name" value="PB1-like"/>
</dbReference>
<evidence type="ECO:0000256" key="4">
    <source>
        <dbReference type="ARBA" id="ARBA00022553"/>
    </source>
</evidence>
<dbReference type="FunFam" id="2.60.40.10:FF:000199">
    <property type="entry name" value="next to BRCA1 gene 1 protein-like"/>
    <property type="match status" value="1"/>
</dbReference>
<dbReference type="CDD" id="cd14947">
    <property type="entry name" value="NBR1_like"/>
    <property type="match status" value="1"/>
</dbReference>
<evidence type="ECO:0000313" key="21">
    <source>
        <dbReference type="Proteomes" id="UP001181693"/>
    </source>
</evidence>
<dbReference type="GO" id="GO:0031410">
    <property type="term" value="C:cytoplasmic vesicle"/>
    <property type="evidence" value="ECO:0007669"/>
    <property type="project" value="UniProtKB-KW"/>
</dbReference>
<evidence type="ECO:0000256" key="5">
    <source>
        <dbReference type="ARBA" id="ARBA00022723"/>
    </source>
</evidence>
<name>A0AAV3ARK6_PYXAD</name>
<feature type="domain" description="UBA" evidence="17">
    <location>
        <begin position="925"/>
        <end position="969"/>
    </location>
</feature>
<dbReference type="GO" id="GO:0000407">
    <property type="term" value="C:phagophore assembly site"/>
    <property type="evidence" value="ECO:0007669"/>
    <property type="project" value="TreeGrafter"/>
</dbReference>
<keyword evidence="21" id="KW-1185">Reference proteome</keyword>
<dbReference type="SUPFAM" id="SSF54277">
    <property type="entry name" value="CAD &amp; PB1 domains"/>
    <property type="match status" value="1"/>
</dbReference>
<dbReference type="SMART" id="SM00291">
    <property type="entry name" value="ZnF_ZZ"/>
    <property type="match status" value="1"/>
</dbReference>
<dbReference type="GO" id="GO:0008270">
    <property type="term" value="F:zinc ion binding"/>
    <property type="evidence" value="ECO:0007669"/>
    <property type="project" value="UniProtKB-KW"/>
</dbReference>
<keyword evidence="8" id="KW-0832">Ubl conjugation</keyword>
<dbReference type="SUPFAM" id="SSF46934">
    <property type="entry name" value="UBA-like"/>
    <property type="match status" value="1"/>
</dbReference>
<sequence length="978" mass="109729">MVDSGSASCSRPRNMEPPVNLCVSCKGETQSFLVSDCEKTTWADVEAMVLVSFDLSDIQIKYIDEENEEVSVNSQAEYEEALKIAVKQGGVLQMIVYEKNQQSQTTQSIKTPDPGITAPACTGKRSLPQRILVPRSAEPESQNEEMFTAIMEQNSATADVRPPQFPPDWFIQYMDRFKEQIIHETVVKVTEVMKDRLSQSPDWMSDSSSSSAPEPEQTSSMGSLYDWLLSCSNCNKRIVGIRYRCSTCPSFSICEPCEAGGCDHDLNHLFLKMRRPTEPSAEELSLPPTISVDHVKLQKQMHKTFLKAEKKRLRAEKKQRKAEMRELEKQLKLHRRFHRWHSLDSPNPPAENLPSSPLVIPMEPCTQFIPTLSAVFVDENLPDGTHLQPGTRFIKHWRMRNTGNVKWNMDTKLKFMWGNLTLASSSRNDAPVPSLLPGQVGVLSVEFIAPALEGTYTSHWRLAHKGEQFGPRIWCSITVDSLPCTDNLDDLEKEMSSIKINSQKDHEEEEYIAPQITECPDKDLLTTTSSHLRSTHSDRDMYIPSVDLLTAQDLLSFELLDINIVQELERVPHNTPVDMTPCMSPLPHDGPLFERPGLGQIKEESDGALKKSKEEVYCSNMQEETEGDISGTQFVCETVIRSLTLDAAPDYNPPQKKNSPYSSHHSSPQSSFSYSRKSNDEISPRSFSVVCRQVPQQEKDTHTQNLDKITDAVMINIKPNDLYEVEQPSSEENQRDEVESQASSDSSEEYIIVLPECFDTSKPLGESMYCSALSESQGDKEKQVTEGEEETCEDTVPLQNHTINDILTTSQTLDTIPLTPEVLTPPPHFSSSQDASAVTSVVEDVMLEYISTSVPEPANTAQCEAAARPQCSQDFSPPRVCLDQTRHMSKGSIAGGLVKGALSVAASAYKALFVSQQETPMPPCSEDQTEAMMAVLLEMGFCNRQLNQRLLRKHNCNLMDVVTELIQINDNDWYSARY</sequence>
<dbReference type="Gene3D" id="2.60.40.10">
    <property type="entry name" value="Immunoglobulins"/>
    <property type="match status" value="1"/>
</dbReference>
<dbReference type="CDD" id="cd14319">
    <property type="entry name" value="UBA_NBR1"/>
    <property type="match status" value="1"/>
</dbReference>
<keyword evidence="10" id="KW-0968">Cytoplasmic vesicle</keyword>
<dbReference type="Gene3D" id="3.10.20.90">
    <property type="entry name" value="Phosphatidylinositol 3-kinase Catalytic Subunit, Chain A, domain 1"/>
    <property type="match status" value="1"/>
</dbReference>
<dbReference type="PROSITE" id="PS50030">
    <property type="entry name" value="UBA"/>
    <property type="match status" value="1"/>
</dbReference>
<feature type="compositionally biased region" description="Low complexity" evidence="16">
    <location>
        <begin position="659"/>
        <end position="675"/>
    </location>
</feature>
<dbReference type="InterPro" id="IPR013783">
    <property type="entry name" value="Ig-like_fold"/>
</dbReference>
<evidence type="ECO:0000256" key="10">
    <source>
        <dbReference type="ARBA" id="ARBA00023329"/>
    </source>
</evidence>
<feature type="region of interest" description="Disordered" evidence="16">
    <location>
        <begin position="198"/>
        <end position="218"/>
    </location>
</feature>
<keyword evidence="9" id="KW-0458">Lysosome</keyword>
<dbReference type="PANTHER" id="PTHR20930:SF2">
    <property type="entry name" value="NEXT TO BRCA1 GENE 1 PROTEIN"/>
    <property type="match status" value="1"/>
</dbReference>
<feature type="domain" description="ZZ-type" evidence="18">
    <location>
        <begin position="226"/>
        <end position="278"/>
    </location>
</feature>
<evidence type="ECO:0000259" key="17">
    <source>
        <dbReference type="PROSITE" id="PS50030"/>
    </source>
</evidence>
<dbReference type="PROSITE" id="PS51745">
    <property type="entry name" value="PB1"/>
    <property type="match status" value="1"/>
</dbReference>
<keyword evidence="5" id="KW-0479">Metal-binding</keyword>
<comment type="caution">
    <text evidence="20">The sequence shown here is derived from an EMBL/GenBank/DDBJ whole genome shotgun (WGS) entry which is preliminary data.</text>
</comment>
<evidence type="ECO:0000259" key="19">
    <source>
        <dbReference type="PROSITE" id="PS51745"/>
    </source>
</evidence>
<comment type="subcellular location">
    <subcellularLocation>
        <location evidence="11">Cytoplasm</location>
        <location evidence="11">Myofibril</location>
        <location evidence="11">Sarcomere</location>
        <location evidence="11">M line</location>
    </subcellularLocation>
    <subcellularLocation>
        <location evidence="2">Cytoplasmic vesicle</location>
        <location evidence="2">Autophagosome</location>
    </subcellularLocation>
    <subcellularLocation>
        <location evidence="1">Lysosome</location>
    </subcellularLocation>
</comment>
<dbReference type="GO" id="GO:0070013">
    <property type="term" value="C:intracellular organelle lumen"/>
    <property type="evidence" value="ECO:0007669"/>
    <property type="project" value="UniProtKB-ARBA"/>
</dbReference>
<dbReference type="PROSITE" id="PS50135">
    <property type="entry name" value="ZF_ZZ_2"/>
    <property type="match status" value="1"/>
</dbReference>
<dbReference type="GO" id="GO:0031430">
    <property type="term" value="C:M band"/>
    <property type="evidence" value="ECO:0007669"/>
    <property type="project" value="UniProtKB-SubCell"/>
</dbReference>
<feature type="domain" description="PB1" evidence="19">
    <location>
        <begin position="18"/>
        <end position="99"/>
    </location>
</feature>
<dbReference type="InterPro" id="IPR000433">
    <property type="entry name" value="Znf_ZZ"/>
</dbReference>
<dbReference type="Proteomes" id="UP001181693">
    <property type="component" value="Unassembled WGS sequence"/>
</dbReference>
<evidence type="ECO:0000256" key="2">
    <source>
        <dbReference type="ARBA" id="ARBA00004419"/>
    </source>
</evidence>
<dbReference type="FunFam" id="3.10.20.90:FF:000291">
    <property type="entry name" value="Next to BRCA1 gene 1 protein"/>
    <property type="match status" value="1"/>
</dbReference>
<protein>
    <recommendedName>
        <fullName evidence="12">Next to BRCA1 gene 1 protein</fullName>
    </recommendedName>
    <alternativeName>
        <fullName evidence="13">Neighbor of BRCA1 gene 1 protein</fullName>
    </alternativeName>
</protein>
<dbReference type="Pfam" id="PF24932">
    <property type="entry name" value="UBA_NBR1_C"/>
    <property type="match status" value="1"/>
</dbReference>
<evidence type="ECO:0000256" key="6">
    <source>
        <dbReference type="ARBA" id="ARBA00022771"/>
    </source>
</evidence>
<keyword evidence="6 14" id="KW-0863">Zinc-finger</keyword>
<dbReference type="PANTHER" id="PTHR20930">
    <property type="entry name" value="OVARIAN CARCINOMA ANTIGEN CA125-RELATED"/>
    <property type="match status" value="1"/>
</dbReference>
<evidence type="ECO:0000256" key="1">
    <source>
        <dbReference type="ARBA" id="ARBA00004371"/>
    </source>
</evidence>
<dbReference type="InterPro" id="IPR009060">
    <property type="entry name" value="UBA-like_sf"/>
</dbReference>
<dbReference type="AlphaFoldDB" id="A0AAV3ARK6"/>
<evidence type="ECO:0000259" key="18">
    <source>
        <dbReference type="PROSITE" id="PS50135"/>
    </source>
</evidence>
<dbReference type="InterPro" id="IPR043145">
    <property type="entry name" value="Znf_ZZ_sf"/>
</dbReference>
<dbReference type="SMART" id="SM00666">
    <property type="entry name" value="PB1"/>
    <property type="match status" value="1"/>
</dbReference>
<dbReference type="CDD" id="cd02340">
    <property type="entry name" value="ZZ_NBR1_like"/>
    <property type="match status" value="1"/>
</dbReference>
<dbReference type="FunFam" id="1.10.8.10:FF:000033">
    <property type="entry name" value="Next to BRCA1 gene 1 protein"/>
    <property type="match status" value="1"/>
</dbReference>
<evidence type="ECO:0000256" key="16">
    <source>
        <dbReference type="SAM" id="MobiDB-lite"/>
    </source>
</evidence>
<evidence type="ECO:0000313" key="20">
    <source>
        <dbReference type="EMBL" id="DBA27963.1"/>
    </source>
</evidence>
<keyword evidence="15" id="KW-0175">Coiled coil</keyword>
<reference evidence="20" key="1">
    <citation type="thesis" date="2020" institute="ProQuest LLC" country="789 East Eisenhower Parkway, Ann Arbor, MI, USA">
        <title>Comparative Genomics and Chromosome Evolution.</title>
        <authorList>
            <person name="Mudd A.B."/>
        </authorList>
    </citation>
    <scope>NUCLEOTIDE SEQUENCE</scope>
    <source>
        <strain evidence="20">1538</strain>
        <tissue evidence="20">Blood</tissue>
    </source>
</reference>
<evidence type="ECO:0000256" key="11">
    <source>
        <dbReference type="ARBA" id="ARBA00037833"/>
    </source>
</evidence>
<keyword evidence="3" id="KW-0963">Cytoplasm</keyword>
<dbReference type="Pfam" id="PF00564">
    <property type="entry name" value="PB1"/>
    <property type="match status" value="1"/>
</dbReference>
<feature type="region of interest" description="Disordered" evidence="16">
    <location>
        <begin position="647"/>
        <end position="680"/>
    </location>
</feature>
<keyword evidence="7" id="KW-0862">Zinc</keyword>
<dbReference type="Gene3D" id="3.30.60.90">
    <property type="match status" value="1"/>
</dbReference>
<dbReference type="EMBL" id="DYDO01000003">
    <property type="protein sequence ID" value="DBA27963.1"/>
    <property type="molecule type" value="Genomic_DNA"/>
</dbReference>
<feature type="coiled-coil region" evidence="15">
    <location>
        <begin position="303"/>
        <end position="330"/>
    </location>
</feature>
<dbReference type="InterPro" id="IPR015940">
    <property type="entry name" value="UBA"/>
</dbReference>
<dbReference type="SUPFAM" id="SSF57850">
    <property type="entry name" value="RING/U-box"/>
    <property type="match status" value="1"/>
</dbReference>
<evidence type="ECO:0000256" key="3">
    <source>
        <dbReference type="ARBA" id="ARBA00022490"/>
    </source>
</evidence>
<keyword evidence="4" id="KW-0597">Phosphoprotein</keyword>
<gene>
    <name evidence="20" type="ORF">GDO54_008398</name>
</gene>
<organism evidence="20 21">
    <name type="scientific">Pyxicephalus adspersus</name>
    <name type="common">African bullfrog</name>
    <dbReference type="NCBI Taxonomy" id="30357"/>
    <lineage>
        <taxon>Eukaryota</taxon>
        <taxon>Metazoa</taxon>
        <taxon>Chordata</taxon>
        <taxon>Craniata</taxon>
        <taxon>Vertebrata</taxon>
        <taxon>Euteleostomi</taxon>
        <taxon>Amphibia</taxon>
        <taxon>Batrachia</taxon>
        <taxon>Anura</taxon>
        <taxon>Neobatrachia</taxon>
        <taxon>Ranoidea</taxon>
        <taxon>Pyxicephalidae</taxon>
        <taxon>Pyxicephalinae</taxon>
        <taxon>Pyxicephalus</taxon>
    </lineage>
</organism>
<evidence type="ECO:0000256" key="8">
    <source>
        <dbReference type="ARBA" id="ARBA00022843"/>
    </source>
</evidence>
<dbReference type="InterPro" id="IPR032350">
    <property type="entry name" value="Nbr1_FW"/>
</dbReference>
<dbReference type="InterPro" id="IPR034852">
    <property type="entry name" value="PB1_Nbr1"/>
</dbReference>